<accession>A0AAV6HHS9</accession>
<proteinExistence type="predicted"/>
<evidence type="ECO:0000313" key="1">
    <source>
        <dbReference type="EMBL" id="KAG5512633.1"/>
    </source>
</evidence>
<dbReference type="EMBL" id="JACTNZ010000047">
    <property type="protein sequence ID" value="KAG5512633.1"/>
    <property type="molecule type" value="Genomic_DNA"/>
</dbReference>
<organism evidence="1 2">
    <name type="scientific">Rhododendron griersonianum</name>
    <dbReference type="NCBI Taxonomy" id="479676"/>
    <lineage>
        <taxon>Eukaryota</taxon>
        <taxon>Viridiplantae</taxon>
        <taxon>Streptophyta</taxon>
        <taxon>Embryophyta</taxon>
        <taxon>Tracheophyta</taxon>
        <taxon>Spermatophyta</taxon>
        <taxon>Magnoliopsida</taxon>
        <taxon>eudicotyledons</taxon>
        <taxon>Gunneridae</taxon>
        <taxon>Pentapetalae</taxon>
        <taxon>asterids</taxon>
        <taxon>Ericales</taxon>
        <taxon>Ericaceae</taxon>
        <taxon>Ericoideae</taxon>
        <taxon>Rhodoreae</taxon>
        <taxon>Rhododendron</taxon>
    </lineage>
</organism>
<dbReference type="InterPro" id="IPR004158">
    <property type="entry name" value="DUF247_pln"/>
</dbReference>
<protein>
    <submittedName>
        <fullName evidence="1">Uncharacterized protein</fullName>
    </submittedName>
</protein>
<dbReference type="PANTHER" id="PTHR31170">
    <property type="entry name" value="BNAC04G53230D PROTEIN"/>
    <property type="match status" value="1"/>
</dbReference>
<dbReference type="Proteomes" id="UP000823749">
    <property type="component" value="Unassembled WGS sequence"/>
</dbReference>
<dbReference type="PANTHER" id="PTHR31170:SF25">
    <property type="entry name" value="BNAA09G04570D PROTEIN"/>
    <property type="match status" value="1"/>
</dbReference>
<evidence type="ECO:0000313" key="2">
    <source>
        <dbReference type="Proteomes" id="UP000823749"/>
    </source>
</evidence>
<dbReference type="AlphaFoldDB" id="A0AAV6HHS9"/>
<keyword evidence="2" id="KW-1185">Reference proteome</keyword>
<dbReference type="Pfam" id="PF03140">
    <property type="entry name" value="DUF247"/>
    <property type="match status" value="1"/>
</dbReference>
<gene>
    <name evidence="1" type="ORF">RHGRI_038923</name>
</gene>
<sequence length="176" mass="20320">MEIHPTEMSQGDQNDFEEALERLTSTVIEKIGEGAQKTKSVFFLACIYKVLEELRKLKESAYTPRLIAIVPLHRNDKHLQTPLQHIKMSYTDYLPSRLTAGMEDLELPARTKFTVVRKCLAEMKTFIDDAKKCYAEYVTLDEKMMLVGGCFILEFLYRYFNGTSEVRKLSISSFIS</sequence>
<comment type="caution">
    <text evidence="1">The sequence shown here is derived from an EMBL/GenBank/DDBJ whole genome shotgun (WGS) entry which is preliminary data.</text>
</comment>
<reference evidence="1" key="1">
    <citation type="submission" date="2020-08" db="EMBL/GenBank/DDBJ databases">
        <title>Plant Genome Project.</title>
        <authorList>
            <person name="Zhang R.-G."/>
        </authorList>
    </citation>
    <scope>NUCLEOTIDE SEQUENCE</scope>
    <source>
        <strain evidence="1">WSP0</strain>
        <tissue evidence="1">Leaf</tissue>
    </source>
</reference>
<name>A0AAV6HHS9_9ERIC</name>